<dbReference type="RefSeq" id="WP_193904950.1">
    <property type="nucleotide sequence ID" value="NZ_JADEXG010000004.1"/>
</dbReference>
<evidence type="ECO:0000313" key="1">
    <source>
        <dbReference type="EMBL" id="MBE9076294.1"/>
    </source>
</evidence>
<accession>A0A8J7DQC1</accession>
<evidence type="ECO:0000313" key="2">
    <source>
        <dbReference type="Proteomes" id="UP000636505"/>
    </source>
</evidence>
<protein>
    <submittedName>
        <fullName evidence="1">DUF4278 domain-containing protein</fullName>
    </submittedName>
</protein>
<reference evidence="1" key="1">
    <citation type="submission" date="2020-10" db="EMBL/GenBank/DDBJ databases">
        <authorList>
            <person name="Castelo-Branco R."/>
            <person name="Eusebio N."/>
            <person name="Adriana R."/>
            <person name="Vieira A."/>
            <person name="Brugerolle De Fraissinette N."/>
            <person name="Rezende De Castro R."/>
            <person name="Schneider M.P."/>
            <person name="Vasconcelos V."/>
            <person name="Leao P.N."/>
        </authorList>
    </citation>
    <scope>NUCLEOTIDE SEQUENCE</scope>
    <source>
        <strain evidence="1">LEGE 07310</strain>
    </source>
</reference>
<name>A0A8J7DQC1_9CYAN</name>
<organism evidence="1 2">
    <name type="scientific">Vasconcelosia minhoensis LEGE 07310</name>
    <dbReference type="NCBI Taxonomy" id="915328"/>
    <lineage>
        <taxon>Bacteria</taxon>
        <taxon>Bacillati</taxon>
        <taxon>Cyanobacteriota</taxon>
        <taxon>Cyanophyceae</taxon>
        <taxon>Nodosilineales</taxon>
        <taxon>Cymatolegaceae</taxon>
        <taxon>Vasconcelosia</taxon>
        <taxon>Vasconcelosia minhoensis</taxon>
    </lineage>
</organism>
<keyword evidence="2" id="KW-1185">Reference proteome</keyword>
<proteinExistence type="predicted"/>
<dbReference type="InterPro" id="IPR025458">
    <property type="entry name" value="DUF4278"/>
</dbReference>
<dbReference type="EMBL" id="JADEXG010000004">
    <property type="protein sequence ID" value="MBE9076294.1"/>
    <property type="molecule type" value="Genomic_DNA"/>
</dbReference>
<dbReference type="Proteomes" id="UP000636505">
    <property type="component" value="Unassembled WGS sequence"/>
</dbReference>
<sequence>MQLSYRGISYQSQTPAVSVTESPIMAKFRGHTYPVRQSAQSTTTQLEVLTYRGARYLKAS</sequence>
<dbReference type="AlphaFoldDB" id="A0A8J7DQC1"/>
<dbReference type="Pfam" id="PF14105">
    <property type="entry name" value="DUF4278"/>
    <property type="match status" value="1"/>
</dbReference>
<gene>
    <name evidence="1" type="ORF">IQ241_03115</name>
</gene>
<comment type="caution">
    <text evidence="1">The sequence shown here is derived from an EMBL/GenBank/DDBJ whole genome shotgun (WGS) entry which is preliminary data.</text>
</comment>